<evidence type="ECO:0000313" key="5">
    <source>
        <dbReference type="EMBL" id="GLS87860.1"/>
    </source>
</evidence>
<dbReference type="PANTHER" id="PTHR35089">
    <property type="entry name" value="CHAPERONE PROTEIN SKP"/>
    <property type="match status" value="1"/>
</dbReference>
<dbReference type="PANTHER" id="PTHR35089:SF1">
    <property type="entry name" value="CHAPERONE PROTEIN SKP"/>
    <property type="match status" value="1"/>
</dbReference>
<dbReference type="GO" id="GO:0005829">
    <property type="term" value="C:cytosol"/>
    <property type="evidence" value="ECO:0007669"/>
    <property type="project" value="TreeGrafter"/>
</dbReference>
<evidence type="ECO:0008006" key="7">
    <source>
        <dbReference type="Google" id="ProtNLM"/>
    </source>
</evidence>
<evidence type="ECO:0000256" key="4">
    <source>
        <dbReference type="SAM" id="SignalP"/>
    </source>
</evidence>
<reference evidence="5 6" key="1">
    <citation type="journal article" date="2014" name="Int. J. Syst. Evol. Microbiol.">
        <title>Complete genome sequence of Corynebacterium casei LMG S-19264T (=DSM 44701T), isolated from a smear-ripened cheese.</title>
        <authorList>
            <consortium name="US DOE Joint Genome Institute (JGI-PGF)"/>
            <person name="Walter F."/>
            <person name="Albersmeier A."/>
            <person name="Kalinowski J."/>
            <person name="Ruckert C."/>
        </authorList>
    </citation>
    <scope>NUCLEOTIDE SEQUENCE [LARGE SCALE GENOMIC DNA]</scope>
    <source>
        <strain evidence="5 6">NBRC 111766</strain>
    </source>
</reference>
<dbReference type="Proteomes" id="UP001157355">
    <property type="component" value="Unassembled WGS sequence"/>
</dbReference>
<proteinExistence type="inferred from homology"/>
<dbReference type="GO" id="GO:0050821">
    <property type="term" value="P:protein stabilization"/>
    <property type="evidence" value="ECO:0007669"/>
    <property type="project" value="TreeGrafter"/>
</dbReference>
<comment type="caution">
    <text evidence="5">The sequence shown here is derived from an EMBL/GenBank/DDBJ whole genome shotgun (WGS) entry which is preliminary data.</text>
</comment>
<gene>
    <name evidence="5" type="ORF">GCM10010873_28340</name>
</gene>
<dbReference type="InterPro" id="IPR024930">
    <property type="entry name" value="Skp_dom_sf"/>
</dbReference>
<feature type="chain" id="PRO_5041231300" description="OmpH family outer membrane protein" evidence="4">
    <location>
        <begin position="23"/>
        <end position="198"/>
    </location>
</feature>
<sequence length="198" mass="21403">MNRAAAGLIAALLPMLPLIGQAQTVAPSVVQKSVVVTLDQEQLFLATQYGKALQAEFETSSAALLAENRKIDAELETEERALTDKRAVMTAQDFRPLAEAFDLKANGLRSTQEVKARDLAKRRDEDRQRFFQAVAPLLGDYMVERGAVAILDKSAIVVSLGAIDITAEVVARIDARLGDGSKPTDPPLQPQPQPTPTP</sequence>
<keyword evidence="6" id="KW-1185">Reference proteome</keyword>
<dbReference type="InterPro" id="IPR005632">
    <property type="entry name" value="Chaperone_Skp"/>
</dbReference>
<feature type="signal peptide" evidence="4">
    <location>
        <begin position="1"/>
        <end position="22"/>
    </location>
</feature>
<evidence type="ECO:0000256" key="2">
    <source>
        <dbReference type="ARBA" id="ARBA00022729"/>
    </source>
</evidence>
<accession>A0AA37X308</accession>
<dbReference type="EMBL" id="BSPP01000010">
    <property type="protein sequence ID" value="GLS87860.1"/>
    <property type="molecule type" value="Genomic_DNA"/>
</dbReference>
<protein>
    <recommendedName>
        <fullName evidence="7">OmpH family outer membrane protein</fullName>
    </recommendedName>
</protein>
<dbReference type="Pfam" id="PF03938">
    <property type="entry name" value="OmpH"/>
    <property type="match status" value="1"/>
</dbReference>
<evidence type="ECO:0000256" key="1">
    <source>
        <dbReference type="ARBA" id="ARBA00009091"/>
    </source>
</evidence>
<dbReference type="RefSeq" id="WP_284326027.1">
    <property type="nucleotide sequence ID" value="NZ_BSPP01000010.1"/>
</dbReference>
<dbReference type="SMART" id="SM00935">
    <property type="entry name" value="OmpH"/>
    <property type="match status" value="1"/>
</dbReference>
<evidence type="ECO:0000313" key="6">
    <source>
        <dbReference type="Proteomes" id="UP001157355"/>
    </source>
</evidence>
<organism evidence="5 6">
    <name type="scientific">Cypionkella aquatica</name>
    <dbReference type="NCBI Taxonomy" id="1756042"/>
    <lineage>
        <taxon>Bacteria</taxon>
        <taxon>Pseudomonadati</taxon>
        <taxon>Pseudomonadota</taxon>
        <taxon>Alphaproteobacteria</taxon>
        <taxon>Rhodobacterales</taxon>
        <taxon>Paracoccaceae</taxon>
        <taxon>Cypionkella</taxon>
    </lineage>
</organism>
<feature type="region of interest" description="Disordered" evidence="3">
    <location>
        <begin position="177"/>
        <end position="198"/>
    </location>
</feature>
<dbReference type="SUPFAM" id="SSF111384">
    <property type="entry name" value="OmpH-like"/>
    <property type="match status" value="1"/>
</dbReference>
<feature type="compositionally biased region" description="Pro residues" evidence="3">
    <location>
        <begin position="184"/>
        <end position="198"/>
    </location>
</feature>
<dbReference type="GO" id="GO:0051082">
    <property type="term" value="F:unfolded protein binding"/>
    <property type="evidence" value="ECO:0007669"/>
    <property type="project" value="InterPro"/>
</dbReference>
<comment type="similarity">
    <text evidence="1">Belongs to the Skp family.</text>
</comment>
<name>A0AA37X308_9RHOB</name>
<keyword evidence="2 4" id="KW-0732">Signal</keyword>
<evidence type="ECO:0000256" key="3">
    <source>
        <dbReference type="SAM" id="MobiDB-lite"/>
    </source>
</evidence>
<dbReference type="AlphaFoldDB" id="A0AA37X308"/>
<dbReference type="Gene3D" id="3.30.910.20">
    <property type="entry name" value="Skp domain"/>
    <property type="match status" value="1"/>
</dbReference>